<accession>A0A8T7M7H6</accession>
<organism evidence="2 4">
    <name type="scientific">Candidatus Chlorohelix allophototropha</name>
    <dbReference type="NCBI Taxonomy" id="3003348"/>
    <lineage>
        <taxon>Bacteria</taxon>
        <taxon>Bacillati</taxon>
        <taxon>Chloroflexota</taxon>
        <taxon>Chloroflexia</taxon>
        <taxon>Candidatus Chloroheliales</taxon>
        <taxon>Candidatus Chloroheliaceae</taxon>
        <taxon>Candidatus Chlorohelix</taxon>
    </lineage>
</organism>
<dbReference type="Proteomes" id="UP001431572">
    <property type="component" value="Chromosome 2"/>
</dbReference>
<evidence type="ECO:0000313" key="3">
    <source>
        <dbReference type="EMBL" id="WJW69881.1"/>
    </source>
</evidence>
<feature type="transmembrane region" description="Helical" evidence="1">
    <location>
        <begin position="6"/>
        <end position="25"/>
    </location>
</feature>
<evidence type="ECO:0000313" key="4">
    <source>
        <dbReference type="Proteomes" id="UP000521676"/>
    </source>
</evidence>
<keyword evidence="1" id="KW-0472">Membrane</keyword>
<dbReference type="RefSeq" id="WP_341471753.1">
    <property type="nucleotide sequence ID" value="NZ_CP128400.1"/>
</dbReference>
<dbReference type="EMBL" id="CP128400">
    <property type="protein sequence ID" value="WJW69881.1"/>
    <property type="molecule type" value="Genomic_DNA"/>
</dbReference>
<keyword evidence="1" id="KW-0812">Transmembrane</keyword>
<gene>
    <name evidence="2" type="ORF">HXX08_19145</name>
    <name evidence="3" type="ORF">OZ401_003511</name>
</gene>
<name>A0A8T7M7H6_9CHLR</name>
<dbReference type="Proteomes" id="UP000521676">
    <property type="component" value="Unassembled WGS sequence"/>
</dbReference>
<evidence type="ECO:0000313" key="5">
    <source>
        <dbReference type="Proteomes" id="UP001431572"/>
    </source>
</evidence>
<keyword evidence="5" id="KW-1185">Reference proteome</keyword>
<evidence type="ECO:0000313" key="2">
    <source>
        <dbReference type="EMBL" id="NWJ47976.1"/>
    </source>
</evidence>
<reference evidence="2 4" key="1">
    <citation type="submission" date="2020-06" db="EMBL/GenBank/DDBJ databases">
        <title>Anoxygenic phototrophic Chloroflexota member uses a Type I reaction center.</title>
        <authorList>
            <person name="Tsuji J.M."/>
            <person name="Shaw N.A."/>
            <person name="Nagashima S."/>
            <person name="Venkiteswaran J."/>
            <person name="Schiff S.L."/>
            <person name="Hanada S."/>
            <person name="Tank M."/>
            <person name="Neufeld J.D."/>
        </authorList>
    </citation>
    <scope>NUCLEOTIDE SEQUENCE [LARGE SCALE GENOMIC DNA]</scope>
    <source>
        <strain evidence="2">L227-S17</strain>
    </source>
</reference>
<keyword evidence="1" id="KW-1133">Transmembrane helix</keyword>
<evidence type="ECO:0000256" key="1">
    <source>
        <dbReference type="SAM" id="Phobius"/>
    </source>
</evidence>
<reference evidence="3" key="2">
    <citation type="journal article" date="2024" name="Nature">
        <title>Anoxygenic phototroph of the Chloroflexota uses a type I reaction centre.</title>
        <authorList>
            <person name="Tsuji J.M."/>
            <person name="Shaw N.A."/>
            <person name="Nagashima S."/>
            <person name="Venkiteswaran J.J."/>
            <person name="Schiff S.L."/>
            <person name="Watanabe T."/>
            <person name="Fukui M."/>
            <person name="Hanada S."/>
            <person name="Tank M."/>
            <person name="Neufeld J.D."/>
        </authorList>
    </citation>
    <scope>NUCLEOTIDE SEQUENCE</scope>
    <source>
        <strain evidence="3">L227-S17</strain>
    </source>
</reference>
<proteinExistence type="predicted"/>
<sequence>MELILAITLIVTMIALFDFVAVKWGKNMRRGENSNGYDPREDWNPHY</sequence>
<protein>
    <submittedName>
        <fullName evidence="2">Uncharacterized protein</fullName>
    </submittedName>
</protein>
<dbReference type="EMBL" id="JACATZ010000003">
    <property type="protein sequence ID" value="NWJ47976.1"/>
    <property type="molecule type" value="Genomic_DNA"/>
</dbReference>
<dbReference type="AlphaFoldDB" id="A0A8T7M7H6"/>